<keyword evidence="3" id="KW-0843">Virulence</keyword>
<name>A0A9P8MSC2_9HYPO</name>
<dbReference type="GeneID" id="68357441"/>
<evidence type="ECO:0000256" key="4">
    <source>
        <dbReference type="ARBA" id="ARBA00023157"/>
    </source>
</evidence>
<dbReference type="EMBL" id="JAIZPD010000010">
    <property type="protein sequence ID" value="KAH0960157.1"/>
    <property type="molecule type" value="Genomic_DNA"/>
</dbReference>
<reference evidence="7" key="1">
    <citation type="submission" date="2021-09" db="EMBL/GenBank/DDBJ databases">
        <title>A high-quality genome of the endoparasitic fungus Hirsutella rhossiliensis with a comparison of Hirsutella genomes reveals transposable elements contributing to genome size variation.</title>
        <authorList>
            <person name="Lin R."/>
            <person name="Jiao Y."/>
            <person name="Sun X."/>
            <person name="Ling J."/>
            <person name="Xie B."/>
            <person name="Cheng X."/>
        </authorList>
    </citation>
    <scope>NUCLEOTIDE SEQUENCE</scope>
    <source>
        <strain evidence="7">HR02</strain>
    </source>
</reference>
<dbReference type="Proteomes" id="UP000824596">
    <property type="component" value="Unassembled WGS sequence"/>
</dbReference>
<feature type="region of interest" description="Disordered" evidence="5">
    <location>
        <begin position="242"/>
        <end position="314"/>
    </location>
</feature>
<dbReference type="OrthoDB" id="1046782at2759"/>
<dbReference type="GO" id="GO:0090729">
    <property type="term" value="F:toxin activity"/>
    <property type="evidence" value="ECO:0007669"/>
    <property type="project" value="UniProtKB-KW"/>
</dbReference>
<proteinExistence type="predicted"/>
<keyword evidence="4" id="KW-1015">Disulfide bond</keyword>
<feature type="signal peptide" evidence="6">
    <location>
        <begin position="1"/>
        <end position="25"/>
    </location>
</feature>
<evidence type="ECO:0000256" key="6">
    <source>
        <dbReference type="SAM" id="SignalP"/>
    </source>
</evidence>
<dbReference type="AlphaFoldDB" id="A0A9P8MSC2"/>
<accession>A0A9P8MSC2</accession>
<evidence type="ECO:0000256" key="3">
    <source>
        <dbReference type="ARBA" id="ARBA00023026"/>
    </source>
</evidence>
<keyword evidence="8" id="KW-1185">Reference proteome</keyword>
<evidence type="ECO:0000256" key="2">
    <source>
        <dbReference type="ARBA" id="ARBA00022729"/>
    </source>
</evidence>
<dbReference type="RefSeq" id="XP_044717670.1">
    <property type="nucleotide sequence ID" value="XM_044866783.1"/>
</dbReference>
<evidence type="ECO:0000313" key="7">
    <source>
        <dbReference type="EMBL" id="KAH0960157.1"/>
    </source>
</evidence>
<dbReference type="Pfam" id="PF01375">
    <property type="entry name" value="Enterotoxin_a"/>
    <property type="match status" value="1"/>
</dbReference>
<evidence type="ECO:0000313" key="8">
    <source>
        <dbReference type="Proteomes" id="UP000824596"/>
    </source>
</evidence>
<evidence type="ECO:0000256" key="1">
    <source>
        <dbReference type="ARBA" id="ARBA00022656"/>
    </source>
</evidence>
<sequence>MFSHGPAPFLSAALSLLIWPGNSHSAPTEQSPKAPIKLIVRGGGSKPELLEAAGGIPAQLDINTRNHDPYSLLDHIDGPYCDLGGSGLVSTAYVSTSTLFSVANKFARDNKGYVHLIQATPNCIDAESSLAEANPIPKEAEVSCLGGIRWAQVKGWLPPGHDAPDDIQLDKIAAHQSFVKNPKYDTTFDQYMASINVPQLAPFADNNPVWEKPEWKPHKPPAGRSTKDSAIAFMKENGKPVGWNGNFPLMERRKPRGQETLPEDTACKKKHCKRDDPGCDLKDGSAGKDKDGSTEKGKGNSAQGNAAAKPDNKKVEGNGLLNVAQAYNSFLDSTSYFTPPDPNELDKLLDEEGTGNNGTVQAPEQGQNVNEKHISARAADQPDCAGTLKVYSKLTESYDSYLKTLDISASATVSGWGQSASISGHYLDHTQISKDTLTYVAIIDIERQQKFPTGFQFNTDNYKSESFNADFGDRWIRGFHKGGKMIARVSFQSKGSVSKTDLKAHAEASLKFWGVKGDLSVDVKYSMEQVSKNADVEVSLFYQGDLGKVMGGSGAPEKISAASTEGSFRQVKQWSDQFIENGCQHDYEYRPFLEEYPNAQNFPASQKILDYRSASRVSSIVLRELVKVSEMSQALQRLELDGDLKTEIEFASVEMEEESRNWVDKIAADPSNARKAGKELLTKFRTEFYDLYESYLKPYVSGVDVVYSKNPPPNRLLEAQGLSEEINHDFGGESVWIIPKYTVNRDDACSSFEVTVQDKEISGSNDLAKGAGGKFRYLTCKKDPEARQKIRRLALFRGTEGIDGFLNKEYHGYTGTTPDINVGRDDGNAQDKLH</sequence>
<comment type="caution">
    <text evidence="7">The sequence shown here is derived from an EMBL/GenBank/DDBJ whole genome shotgun (WGS) entry which is preliminary data.</text>
</comment>
<dbReference type="SUPFAM" id="SSF56399">
    <property type="entry name" value="ADP-ribosylation"/>
    <property type="match status" value="1"/>
</dbReference>
<organism evidence="7 8">
    <name type="scientific">Hirsutella rhossiliensis</name>
    <dbReference type="NCBI Taxonomy" id="111463"/>
    <lineage>
        <taxon>Eukaryota</taxon>
        <taxon>Fungi</taxon>
        <taxon>Dikarya</taxon>
        <taxon>Ascomycota</taxon>
        <taxon>Pezizomycotina</taxon>
        <taxon>Sordariomycetes</taxon>
        <taxon>Hypocreomycetidae</taxon>
        <taxon>Hypocreales</taxon>
        <taxon>Ophiocordycipitaceae</taxon>
        <taxon>Hirsutella</taxon>
    </lineage>
</organism>
<protein>
    <submittedName>
        <fullName evidence="7">Heat-labile enterotoxin alpha chain domain-containing protein</fullName>
    </submittedName>
</protein>
<dbReference type="InterPro" id="IPR001144">
    <property type="entry name" value="Enterotoxin_A"/>
</dbReference>
<feature type="chain" id="PRO_5040300847" evidence="6">
    <location>
        <begin position="26"/>
        <end position="834"/>
    </location>
</feature>
<keyword evidence="1" id="KW-0800">Toxin</keyword>
<keyword evidence="2 6" id="KW-0732">Signal</keyword>
<gene>
    <name evidence="7" type="ORF">HRG_08312</name>
</gene>
<evidence type="ECO:0000256" key="5">
    <source>
        <dbReference type="SAM" id="MobiDB-lite"/>
    </source>
</evidence>
<dbReference type="Gene3D" id="3.90.210.10">
    <property type="entry name" value="Heat-Labile Enterotoxin, subunit A"/>
    <property type="match status" value="1"/>
</dbReference>
<feature type="compositionally biased region" description="Basic and acidic residues" evidence="5">
    <location>
        <begin position="273"/>
        <end position="298"/>
    </location>
</feature>